<feature type="domain" description="EamA" evidence="7">
    <location>
        <begin position="7"/>
        <end position="131"/>
    </location>
</feature>
<evidence type="ECO:0000256" key="1">
    <source>
        <dbReference type="ARBA" id="ARBA00004141"/>
    </source>
</evidence>
<dbReference type="RefSeq" id="WP_042115401.1">
    <property type="nucleotide sequence ID" value="NZ_CABPSX010000002.1"/>
</dbReference>
<dbReference type="GeneID" id="47014144"/>
<accession>A0A0B5FH41</accession>
<comment type="similarity">
    <text evidence="2">Belongs to the EamA transporter family.</text>
</comment>
<dbReference type="InterPro" id="IPR000620">
    <property type="entry name" value="EamA_dom"/>
</dbReference>
<feature type="domain" description="EamA" evidence="7">
    <location>
        <begin position="151"/>
        <end position="282"/>
    </location>
</feature>
<dbReference type="PANTHER" id="PTHR32322">
    <property type="entry name" value="INNER MEMBRANE TRANSPORTER"/>
    <property type="match status" value="1"/>
</dbReference>
<sequence length="298" mass="31700">MNSRESRGMLIGLIGVLIFSLTLPMTRIVVAEVNPLLNGLGRALVAAVLAGALLWWRREPWPTLPQLKSLAITSLGVIVAFPVFSAWAMKTIPASHGAVVNGLQPFFVAIYAYWLGGERPSRGFWVFALAGSALVIAFALRAGGGSLHAADGLMLLAVIIGALGYAEGGKLAREMGGWQVICWALVVCAPVLVLPVGWLAWQQPWPVSGKAWGAFAYVTLFSQFIGFFAWYAGLAMGGIARVGQVQLLQIFFTIALSALFFGEQVDAATWLFAAGVVLTIALGKNMKIGASRLTGKPV</sequence>
<evidence type="ECO:0000259" key="7">
    <source>
        <dbReference type="Pfam" id="PF00892"/>
    </source>
</evidence>
<dbReference type="EMBL" id="RWHX01000005">
    <property type="protein sequence ID" value="RSK84824.1"/>
    <property type="molecule type" value="Genomic_DNA"/>
</dbReference>
<feature type="transmembrane region" description="Helical" evidence="6">
    <location>
        <begin position="212"/>
        <end position="233"/>
    </location>
</feature>
<evidence type="ECO:0000256" key="3">
    <source>
        <dbReference type="ARBA" id="ARBA00022692"/>
    </source>
</evidence>
<evidence type="ECO:0000313" key="8">
    <source>
        <dbReference type="EMBL" id="RSK84824.1"/>
    </source>
</evidence>
<feature type="transmembrane region" description="Helical" evidence="6">
    <location>
        <begin position="178"/>
        <end position="200"/>
    </location>
</feature>
<dbReference type="EMBL" id="CABPSX010000002">
    <property type="protein sequence ID" value="VVG70241.1"/>
    <property type="molecule type" value="Genomic_DNA"/>
</dbReference>
<keyword evidence="3 6" id="KW-0812">Transmembrane</keyword>
<gene>
    <name evidence="8" type="ORF">EJE83_05420</name>
    <name evidence="9" type="ORF">PAP18089_01201</name>
</gene>
<feature type="transmembrane region" description="Helical" evidence="6">
    <location>
        <begin position="267"/>
        <end position="283"/>
    </location>
</feature>
<reference evidence="9 11" key="2">
    <citation type="submission" date="2019-08" db="EMBL/GenBank/DDBJ databases">
        <authorList>
            <person name="Peeters C."/>
        </authorList>
    </citation>
    <scope>NUCLEOTIDE SEQUENCE [LARGE SCALE GENOMIC DNA]</scope>
    <source>
        <strain evidence="9 11">LMG 18089</strain>
    </source>
</reference>
<evidence type="ECO:0000256" key="4">
    <source>
        <dbReference type="ARBA" id="ARBA00022989"/>
    </source>
</evidence>
<dbReference type="Pfam" id="PF00892">
    <property type="entry name" value="EamA"/>
    <property type="match status" value="2"/>
</dbReference>
<dbReference type="STRING" id="93218.XM39_16510"/>
<dbReference type="InterPro" id="IPR037185">
    <property type="entry name" value="EmrE-like"/>
</dbReference>
<dbReference type="GO" id="GO:0016020">
    <property type="term" value="C:membrane"/>
    <property type="evidence" value="ECO:0007669"/>
    <property type="project" value="UniProtKB-SubCell"/>
</dbReference>
<keyword evidence="10" id="KW-1185">Reference proteome</keyword>
<dbReference type="Proteomes" id="UP000364291">
    <property type="component" value="Unassembled WGS sequence"/>
</dbReference>
<keyword evidence="5 6" id="KW-0472">Membrane</keyword>
<feature type="transmembrane region" description="Helical" evidence="6">
    <location>
        <begin position="123"/>
        <end position="140"/>
    </location>
</feature>
<feature type="transmembrane region" description="Helical" evidence="6">
    <location>
        <begin position="245"/>
        <end position="261"/>
    </location>
</feature>
<comment type="subcellular location">
    <subcellularLocation>
        <location evidence="1">Membrane</location>
        <topology evidence="1">Multi-pass membrane protein</topology>
    </subcellularLocation>
</comment>
<keyword evidence="4 6" id="KW-1133">Transmembrane helix</keyword>
<protein>
    <submittedName>
        <fullName evidence="8 9">Transporter</fullName>
    </submittedName>
</protein>
<evidence type="ECO:0000313" key="10">
    <source>
        <dbReference type="Proteomes" id="UP000270216"/>
    </source>
</evidence>
<dbReference type="SUPFAM" id="SSF103481">
    <property type="entry name" value="Multidrug resistance efflux transporter EmrE"/>
    <property type="match status" value="2"/>
</dbReference>
<dbReference type="InterPro" id="IPR050638">
    <property type="entry name" value="AA-Vitamin_Transporters"/>
</dbReference>
<evidence type="ECO:0000256" key="2">
    <source>
        <dbReference type="ARBA" id="ARBA00007362"/>
    </source>
</evidence>
<feature type="transmembrane region" description="Helical" evidence="6">
    <location>
        <begin position="146"/>
        <end position="166"/>
    </location>
</feature>
<evidence type="ECO:0000256" key="5">
    <source>
        <dbReference type="ARBA" id="ARBA00023136"/>
    </source>
</evidence>
<proteinExistence type="inferred from homology"/>
<feature type="transmembrane region" description="Helical" evidence="6">
    <location>
        <begin position="69"/>
        <end position="88"/>
    </location>
</feature>
<evidence type="ECO:0000313" key="9">
    <source>
        <dbReference type="EMBL" id="VVG70241.1"/>
    </source>
</evidence>
<dbReference type="AlphaFoldDB" id="A0A0B5FH41"/>
<dbReference type="OrthoDB" id="9784288at2"/>
<dbReference type="PANTHER" id="PTHR32322:SF2">
    <property type="entry name" value="EAMA DOMAIN-CONTAINING PROTEIN"/>
    <property type="match status" value="1"/>
</dbReference>
<dbReference type="KEGG" id="papi:SG18_16315"/>
<evidence type="ECO:0000313" key="11">
    <source>
        <dbReference type="Proteomes" id="UP000364291"/>
    </source>
</evidence>
<feature type="transmembrane region" description="Helical" evidence="6">
    <location>
        <begin position="41"/>
        <end position="57"/>
    </location>
</feature>
<feature type="transmembrane region" description="Helical" evidence="6">
    <location>
        <begin position="94"/>
        <end position="116"/>
    </location>
</feature>
<organism evidence="9 11">
    <name type="scientific">Pandoraea apista</name>
    <dbReference type="NCBI Taxonomy" id="93218"/>
    <lineage>
        <taxon>Bacteria</taxon>
        <taxon>Pseudomonadati</taxon>
        <taxon>Pseudomonadota</taxon>
        <taxon>Betaproteobacteria</taxon>
        <taxon>Burkholderiales</taxon>
        <taxon>Burkholderiaceae</taxon>
        <taxon>Pandoraea</taxon>
    </lineage>
</organism>
<reference evidence="8 10" key="1">
    <citation type="submission" date="2018-12" db="EMBL/GenBank/DDBJ databases">
        <title>Whole genome sequence of a Pandoraea apista isolate from a patient with cystic fibrosis.</title>
        <authorList>
            <person name="Kenna D.T."/>
            <person name="Turton J.F."/>
        </authorList>
    </citation>
    <scope>NUCLEOTIDE SEQUENCE [LARGE SCALE GENOMIC DNA]</scope>
    <source>
        <strain evidence="8 10">Pa13324</strain>
    </source>
</reference>
<name>A0A0B5FH41_9BURK</name>
<evidence type="ECO:0000256" key="6">
    <source>
        <dbReference type="SAM" id="Phobius"/>
    </source>
</evidence>
<dbReference type="Proteomes" id="UP000270216">
    <property type="component" value="Unassembled WGS sequence"/>
</dbReference>